<evidence type="ECO:0000313" key="2">
    <source>
        <dbReference type="EMBL" id="CAD9476664.1"/>
    </source>
</evidence>
<feature type="domain" description="CYTH" evidence="1">
    <location>
        <begin position="36"/>
        <end position="229"/>
    </location>
</feature>
<name>A0A7S2MDB5_9STRA</name>
<dbReference type="GO" id="GO:0050333">
    <property type="term" value="F:thiamine triphosphate phosphatase activity"/>
    <property type="evidence" value="ECO:0007669"/>
    <property type="project" value="InterPro"/>
</dbReference>
<protein>
    <recommendedName>
        <fullName evidence="1">CYTH domain-containing protein</fullName>
    </recommendedName>
</protein>
<accession>A0A7S2MDB5</accession>
<dbReference type="SMART" id="SM01118">
    <property type="entry name" value="CYTH"/>
    <property type="match status" value="1"/>
</dbReference>
<gene>
    <name evidence="2" type="ORF">DSPE1174_LOCUS28800</name>
</gene>
<dbReference type="PANTHER" id="PTHR14586:SF1">
    <property type="entry name" value="THIAMINE-TRIPHOSPHATASE"/>
    <property type="match status" value="1"/>
</dbReference>
<sequence>MKAIMLLAASSTIRSSAYQFPSRVLFRPFTLAATSNIEIERKFTTSCVDTLQNHLVSLGGELMGSYDIHDTYFDTASVSLTKRDTWLRLRSGVWELKVPLHSSENTGARSGGETTTFREIVGEEEVKAELTRSLLSIEDPFASSLIGALALESFAAFHTHRMKYKLGEVIIDIDEGLLSGGDSDKSWNPIVIEIECMRETADEARAAYDAIDRIAAPLITDGFIAPMSTETGGKLESYIRHFCPSHLAVLIDAGILT</sequence>
<dbReference type="InterPro" id="IPR023577">
    <property type="entry name" value="CYTH_domain"/>
</dbReference>
<dbReference type="InterPro" id="IPR033469">
    <property type="entry name" value="CYTH-like_dom_sf"/>
</dbReference>
<dbReference type="GO" id="GO:0000287">
    <property type="term" value="F:magnesium ion binding"/>
    <property type="evidence" value="ECO:0007669"/>
    <property type="project" value="TreeGrafter"/>
</dbReference>
<dbReference type="SUPFAM" id="SSF55154">
    <property type="entry name" value="CYTH-like phosphatases"/>
    <property type="match status" value="1"/>
</dbReference>
<dbReference type="AlphaFoldDB" id="A0A7S2MDB5"/>
<dbReference type="PROSITE" id="PS51707">
    <property type="entry name" value="CYTH"/>
    <property type="match status" value="1"/>
</dbReference>
<dbReference type="InterPro" id="IPR039582">
    <property type="entry name" value="THTPA"/>
</dbReference>
<dbReference type="GO" id="GO:0042357">
    <property type="term" value="P:thiamine diphosphate metabolic process"/>
    <property type="evidence" value="ECO:0007669"/>
    <property type="project" value="TreeGrafter"/>
</dbReference>
<reference evidence="2" key="1">
    <citation type="submission" date="2021-01" db="EMBL/GenBank/DDBJ databases">
        <authorList>
            <person name="Corre E."/>
            <person name="Pelletier E."/>
            <person name="Niang G."/>
            <person name="Scheremetjew M."/>
            <person name="Finn R."/>
            <person name="Kale V."/>
            <person name="Holt S."/>
            <person name="Cochrane G."/>
            <person name="Meng A."/>
            <person name="Brown T."/>
            <person name="Cohen L."/>
        </authorList>
    </citation>
    <scope>NUCLEOTIDE SEQUENCE</scope>
    <source>
        <strain evidence="2">CCMP1381</strain>
    </source>
</reference>
<proteinExistence type="predicted"/>
<dbReference type="PANTHER" id="PTHR14586">
    <property type="entry name" value="THIAMINE-TRIPHOSPHATASE"/>
    <property type="match status" value="1"/>
</dbReference>
<dbReference type="EMBL" id="HBGS01055520">
    <property type="protein sequence ID" value="CAD9476664.1"/>
    <property type="molecule type" value="Transcribed_RNA"/>
</dbReference>
<dbReference type="Pfam" id="PF01928">
    <property type="entry name" value="CYTH"/>
    <property type="match status" value="1"/>
</dbReference>
<organism evidence="2">
    <name type="scientific">Octactis speculum</name>
    <dbReference type="NCBI Taxonomy" id="3111310"/>
    <lineage>
        <taxon>Eukaryota</taxon>
        <taxon>Sar</taxon>
        <taxon>Stramenopiles</taxon>
        <taxon>Ochrophyta</taxon>
        <taxon>Dictyochophyceae</taxon>
        <taxon>Dictyochales</taxon>
        <taxon>Dictyochaceae</taxon>
        <taxon>Octactis</taxon>
    </lineage>
</organism>
<dbReference type="Gene3D" id="2.40.320.10">
    <property type="entry name" value="Hypothetical Protein Pfu-838710-001"/>
    <property type="match status" value="1"/>
</dbReference>
<evidence type="ECO:0000259" key="1">
    <source>
        <dbReference type="PROSITE" id="PS51707"/>
    </source>
</evidence>